<sequence>MLKRPIIHRNILIWSQCRVYSSKSRDLKKSNELDPKSLTFDPSEKTEDLDSLVQSFRQLGMKLSRNAPDRLTFYGSRPAPIPDDELDPAIVTDHSATRTMSRDSENIPPAIPDEEENPPQELPQIEDTPTRKVETPFDIVFHTKHHIYAFVTALRKSYRSVVPPLPADYMYSFNVRWNKEYRIGSIHPFLTKDGFKPMAAITSANPNFSREKQHRKSLIVYKKVLSRAEIDDLENSTPRAYRSGMRTKMFDPVFVSKDLSRVEYCLMHARYFLSHFPFVDGYPRLHISYGAALDMLSKNEEHEFHKFHKNIRLADRCLVAALIIDKDVTFKCVDNSSVTFTADKSPYFIYLHARIPLGTLDPAL</sequence>
<feature type="region of interest" description="Disordered" evidence="1">
    <location>
        <begin position="95"/>
        <end position="129"/>
    </location>
</feature>
<dbReference type="AlphaFoldDB" id="A0A1E4TH90"/>
<reference evidence="3" key="1">
    <citation type="submission" date="2016-02" db="EMBL/GenBank/DDBJ databases">
        <title>Comparative genomics of biotechnologically important yeasts.</title>
        <authorList>
            <consortium name="DOE Joint Genome Institute"/>
            <person name="Riley R."/>
            <person name="Haridas S."/>
            <person name="Wolfe K.H."/>
            <person name="Lopes M.R."/>
            <person name="Hittinger C.T."/>
            <person name="Goker M."/>
            <person name="Salamov A."/>
            <person name="Wisecaver J."/>
            <person name="Long T.M."/>
            <person name="Aerts A.L."/>
            <person name="Barry K."/>
            <person name="Choi C."/>
            <person name="Clum A."/>
            <person name="Coughlan A.Y."/>
            <person name="Deshpande S."/>
            <person name="Douglass A.P."/>
            <person name="Hanson S.J."/>
            <person name="Klenk H.-P."/>
            <person name="Labutti K."/>
            <person name="Lapidus A."/>
            <person name="Lindquist E."/>
            <person name="Lipzen A."/>
            <person name="Meier-Kolthoff J.P."/>
            <person name="Ohm R.A."/>
            <person name="Otillar R.P."/>
            <person name="Pangilinan J."/>
            <person name="Peng Y."/>
            <person name="Rokas A."/>
            <person name="Rosa C.A."/>
            <person name="Scheuner C."/>
            <person name="Sibirny A.A."/>
            <person name="Slot J.C."/>
            <person name="Stielow J.B."/>
            <person name="Sun H."/>
            <person name="Kurtzman C.P."/>
            <person name="Blackwell M."/>
            <person name="Jeffries T.W."/>
            <person name="Grigoriev I.V."/>
        </authorList>
    </citation>
    <scope>NUCLEOTIDE SEQUENCE [LARGE SCALE GENOMIC DNA]</scope>
    <source>
        <strain evidence="3">NRRL Y-17796</strain>
    </source>
</reference>
<dbReference type="Proteomes" id="UP000095023">
    <property type="component" value="Unassembled WGS sequence"/>
</dbReference>
<gene>
    <name evidence="2" type="ORF">CANCADRAFT_115962</name>
</gene>
<dbReference type="EMBL" id="KV453842">
    <property type="protein sequence ID" value="ODV91048.1"/>
    <property type="molecule type" value="Genomic_DNA"/>
</dbReference>
<evidence type="ECO:0000256" key="1">
    <source>
        <dbReference type="SAM" id="MobiDB-lite"/>
    </source>
</evidence>
<evidence type="ECO:0000313" key="2">
    <source>
        <dbReference type="EMBL" id="ODV91048.1"/>
    </source>
</evidence>
<protein>
    <submittedName>
        <fullName evidence="2">Uncharacterized protein</fullName>
    </submittedName>
</protein>
<organism evidence="2 3">
    <name type="scientific">Tortispora caseinolytica NRRL Y-17796</name>
    <dbReference type="NCBI Taxonomy" id="767744"/>
    <lineage>
        <taxon>Eukaryota</taxon>
        <taxon>Fungi</taxon>
        <taxon>Dikarya</taxon>
        <taxon>Ascomycota</taxon>
        <taxon>Saccharomycotina</taxon>
        <taxon>Trigonopsidomycetes</taxon>
        <taxon>Trigonopsidales</taxon>
        <taxon>Trigonopsidaceae</taxon>
        <taxon>Tortispora</taxon>
    </lineage>
</organism>
<proteinExistence type="predicted"/>
<accession>A0A1E4TH90</accession>
<name>A0A1E4TH90_9ASCO</name>
<evidence type="ECO:0000313" key="3">
    <source>
        <dbReference type="Proteomes" id="UP000095023"/>
    </source>
</evidence>
<keyword evidence="3" id="KW-1185">Reference proteome</keyword>